<evidence type="ECO:0000313" key="3">
    <source>
        <dbReference type="Proteomes" id="UP000322530"/>
    </source>
</evidence>
<dbReference type="EMBL" id="BIXY01000018">
    <property type="protein sequence ID" value="GCF08087.1"/>
    <property type="molecule type" value="Genomic_DNA"/>
</dbReference>
<comment type="caution">
    <text evidence="2">The sequence shown here is derived from an EMBL/GenBank/DDBJ whole genome shotgun (WGS) entry which is preliminary data.</text>
</comment>
<dbReference type="RefSeq" id="WP_149401082.1">
    <property type="nucleotide sequence ID" value="NZ_BIXY01000018.1"/>
</dbReference>
<reference evidence="2 3" key="1">
    <citation type="submission" date="2019-01" db="EMBL/GenBank/DDBJ databases">
        <title>Draft genome sequence of Dictyobacter sp. Uno17.</title>
        <authorList>
            <person name="Wang C.M."/>
            <person name="Zheng Y."/>
            <person name="Sakai Y."/>
            <person name="Abe K."/>
            <person name="Yokota A."/>
            <person name="Yabe S."/>
        </authorList>
    </citation>
    <scope>NUCLEOTIDE SEQUENCE [LARGE SCALE GENOMIC DNA]</scope>
    <source>
        <strain evidence="2 3">Uno17</strain>
    </source>
</reference>
<evidence type="ECO:0000256" key="1">
    <source>
        <dbReference type="SAM" id="Phobius"/>
    </source>
</evidence>
<protein>
    <submittedName>
        <fullName evidence="2">Uncharacterized protein</fullName>
    </submittedName>
</protein>
<keyword evidence="1" id="KW-0472">Membrane</keyword>
<keyword evidence="3" id="KW-1185">Reference proteome</keyword>
<feature type="transmembrane region" description="Helical" evidence="1">
    <location>
        <begin position="6"/>
        <end position="28"/>
    </location>
</feature>
<dbReference type="OrthoDB" id="9971573at2"/>
<keyword evidence="1" id="KW-0812">Transmembrane</keyword>
<keyword evidence="1" id="KW-1133">Transmembrane helix</keyword>
<dbReference type="AlphaFoldDB" id="A0A5A5T9S4"/>
<evidence type="ECO:0000313" key="2">
    <source>
        <dbReference type="EMBL" id="GCF08087.1"/>
    </source>
</evidence>
<dbReference type="Proteomes" id="UP000322530">
    <property type="component" value="Unassembled WGS sequence"/>
</dbReference>
<proteinExistence type="predicted"/>
<sequence length="72" mass="8221">MFPLMLPWLIIACLVGVVLGLVIGIYIASSLVQRHYHHFQSVQTQPSAQPLSGYRRAPVQYLDDEPFGRLRR</sequence>
<accession>A0A5A5T9S4</accession>
<organism evidence="2 3">
    <name type="scientific">Dictyobacter arantiisoli</name>
    <dbReference type="NCBI Taxonomy" id="2014874"/>
    <lineage>
        <taxon>Bacteria</taxon>
        <taxon>Bacillati</taxon>
        <taxon>Chloroflexota</taxon>
        <taxon>Ktedonobacteria</taxon>
        <taxon>Ktedonobacterales</taxon>
        <taxon>Dictyobacteraceae</taxon>
        <taxon>Dictyobacter</taxon>
    </lineage>
</organism>
<name>A0A5A5T9S4_9CHLR</name>
<gene>
    <name evidence="2" type="ORF">KDI_16510</name>
</gene>